<name>A0ABP8VRH8_9MICO</name>
<dbReference type="CDD" id="cd01610">
    <property type="entry name" value="PAP2_like"/>
    <property type="match status" value="1"/>
</dbReference>
<dbReference type="EMBL" id="BAABLM010000002">
    <property type="protein sequence ID" value="GAA4669661.1"/>
    <property type="molecule type" value="Genomic_DNA"/>
</dbReference>
<reference evidence="9" key="1">
    <citation type="journal article" date="2019" name="Int. J. Syst. Evol. Microbiol.">
        <title>The Global Catalogue of Microorganisms (GCM) 10K type strain sequencing project: providing services to taxonomists for standard genome sequencing and annotation.</title>
        <authorList>
            <consortium name="The Broad Institute Genomics Platform"/>
            <consortium name="The Broad Institute Genome Sequencing Center for Infectious Disease"/>
            <person name="Wu L."/>
            <person name="Ma J."/>
        </authorList>
    </citation>
    <scope>NUCLEOTIDE SEQUENCE [LARGE SCALE GENOMIC DNA]</scope>
    <source>
        <strain evidence="9">JCM 18956</strain>
    </source>
</reference>
<dbReference type="PANTHER" id="PTHR14969">
    <property type="entry name" value="SPHINGOSINE-1-PHOSPHATE PHOSPHOHYDROLASE"/>
    <property type="match status" value="1"/>
</dbReference>
<dbReference type="InterPro" id="IPR000326">
    <property type="entry name" value="PAP2/HPO"/>
</dbReference>
<evidence type="ECO:0000256" key="1">
    <source>
        <dbReference type="ARBA" id="ARBA00004651"/>
    </source>
</evidence>
<keyword evidence="3" id="KW-0812">Transmembrane</keyword>
<dbReference type="SUPFAM" id="SSF48317">
    <property type="entry name" value="Acid phosphatase/Vanadium-dependent haloperoxidase"/>
    <property type="match status" value="1"/>
</dbReference>
<comment type="caution">
    <text evidence="8">The sequence shown here is derived from an EMBL/GenBank/DDBJ whole genome shotgun (WGS) entry which is preliminary data.</text>
</comment>
<protein>
    <recommendedName>
        <fullName evidence="7">Phosphatidic acid phosphatase type 2/haloperoxidase domain-containing protein</fullName>
    </recommendedName>
</protein>
<dbReference type="InterPro" id="IPR036938">
    <property type="entry name" value="PAP2/HPO_sf"/>
</dbReference>
<evidence type="ECO:0000256" key="2">
    <source>
        <dbReference type="ARBA" id="ARBA00022475"/>
    </source>
</evidence>
<evidence type="ECO:0000256" key="6">
    <source>
        <dbReference type="ARBA" id="ARBA00023136"/>
    </source>
</evidence>
<dbReference type="Pfam" id="PF01569">
    <property type="entry name" value="PAP2"/>
    <property type="match status" value="1"/>
</dbReference>
<comment type="subcellular location">
    <subcellularLocation>
        <location evidence="1">Cell membrane</location>
        <topology evidence="1">Multi-pass membrane protein</topology>
    </subcellularLocation>
</comment>
<dbReference type="RefSeq" id="WP_345374185.1">
    <property type="nucleotide sequence ID" value="NZ_BAABLM010000002.1"/>
</dbReference>
<dbReference type="Proteomes" id="UP001501295">
    <property type="component" value="Unassembled WGS sequence"/>
</dbReference>
<dbReference type="SMART" id="SM00014">
    <property type="entry name" value="acidPPc"/>
    <property type="match status" value="1"/>
</dbReference>
<keyword evidence="9" id="KW-1185">Reference proteome</keyword>
<accession>A0ABP8VRH8</accession>
<evidence type="ECO:0000256" key="4">
    <source>
        <dbReference type="ARBA" id="ARBA00022801"/>
    </source>
</evidence>
<evidence type="ECO:0000256" key="5">
    <source>
        <dbReference type="ARBA" id="ARBA00022989"/>
    </source>
</evidence>
<keyword evidence="6" id="KW-0472">Membrane</keyword>
<evidence type="ECO:0000313" key="9">
    <source>
        <dbReference type="Proteomes" id="UP001501295"/>
    </source>
</evidence>
<dbReference type="Gene3D" id="1.20.144.10">
    <property type="entry name" value="Phosphatidic acid phosphatase type 2/haloperoxidase"/>
    <property type="match status" value="1"/>
</dbReference>
<keyword evidence="5" id="KW-1133">Transmembrane helix</keyword>
<proteinExistence type="predicted"/>
<feature type="domain" description="Phosphatidic acid phosphatase type 2/haloperoxidase" evidence="7">
    <location>
        <begin position="75"/>
        <end position="184"/>
    </location>
</feature>
<evidence type="ECO:0000313" key="8">
    <source>
        <dbReference type="EMBL" id="GAA4669661.1"/>
    </source>
</evidence>
<dbReference type="PANTHER" id="PTHR14969:SF62">
    <property type="entry name" value="DECAPRENYLPHOSPHORYL-5-PHOSPHORIBOSE PHOSPHATASE RV3807C-RELATED"/>
    <property type="match status" value="1"/>
</dbReference>
<gene>
    <name evidence="8" type="ORF">GCM10025780_11160</name>
</gene>
<evidence type="ECO:0000256" key="3">
    <source>
        <dbReference type="ARBA" id="ARBA00022692"/>
    </source>
</evidence>
<keyword evidence="4" id="KW-0378">Hydrolase</keyword>
<evidence type="ECO:0000259" key="7">
    <source>
        <dbReference type="SMART" id="SM00014"/>
    </source>
</evidence>
<sequence length="188" mass="19086">MQLKPPSSSSSPSILPAWILDLDKRAGRVINQRASHPRVDGALLRLSTAANNGFLWYGVAAGLALTGPRGRRAAVRGLLSLAGSSAFANLVAKPVFGGARPLAADVPLGRQLAKFPASASFPSGHTASAAAFATGVALESPGRGILVAPLAAALAYSRLHVGAHWVSDVTGGAMIGVGVALLGKLVRR</sequence>
<organism evidence="8 9">
    <name type="scientific">Frondihabitans cladoniiphilus</name>
    <dbReference type="NCBI Taxonomy" id="715785"/>
    <lineage>
        <taxon>Bacteria</taxon>
        <taxon>Bacillati</taxon>
        <taxon>Actinomycetota</taxon>
        <taxon>Actinomycetes</taxon>
        <taxon>Micrococcales</taxon>
        <taxon>Microbacteriaceae</taxon>
        <taxon>Frondihabitans</taxon>
    </lineage>
</organism>
<keyword evidence="2" id="KW-1003">Cell membrane</keyword>